<dbReference type="Pfam" id="PF09130">
    <property type="entry name" value="DUF1932"/>
    <property type="match status" value="1"/>
</dbReference>
<dbReference type="AlphaFoldDB" id="A0A853D3N6"/>
<dbReference type="Gene3D" id="1.10.1040.10">
    <property type="entry name" value="N-(1-d-carboxylethyl)-l-norvaline Dehydrogenase, domain 2"/>
    <property type="match status" value="1"/>
</dbReference>
<evidence type="ECO:0000259" key="2">
    <source>
        <dbReference type="Pfam" id="PF09130"/>
    </source>
</evidence>
<evidence type="ECO:0000259" key="1">
    <source>
        <dbReference type="Pfam" id="PF03446"/>
    </source>
</evidence>
<dbReference type="Gene3D" id="3.40.50.720">
    <property type="entry name" value="NAD(P)-binding Rossmann-like Domain"/>
    <property type="match status" value="1"/>
</dbReference>
<evidence type="ECO:0000313" key="4">
    <source>
        <dbReference type="Proteomes" id="UP000578352"/>
    </source>
</evidence>
<dbReference type="InterPro" id="IPR015814">
    <property type="entry name" value="Pgluconate_DH_NAD-bd_C"/>
</dbReference>
<accession>A0A853D3N6</accession>
<dbReference type="Pfam" id="PF03446">
    <property type="entry name" value="NAD_binding_2"/>
    <property type="match status" value="1"/>
</dbReference>
<dbReference type="RefSeq" id="WP_179608417.1">
    <property type="nucleotide sequence ID" value="NZ_BAABEH010000001.1"/>
</dbReference>
<protein>
    <submittedName>
        <fullName evidence="3">3-hydroxyisobutyrate dehydrogenase-like beta-hydroxyacid dehydrogenase</fullName>
    </submittedName>
</protein>
<dbReference type="InterPro" id="IPR036291">
    <property type="entry name" value="NAD(P)-bd_dom_sf"/>
</dbReference>
<dbReference type="Proteomes" id="UP000578352">
    <property type="component" value="Unassembled WGS sequence"/>
</dbReference>
<organism evidence="3 4">
    <name type="scientific">Leifsonia shinshuensis</name>
    <dbReference type="NCBI Taxonomy" id="150026"/>
    <lineage>
        <taxon>Bacteria</taxon>
        <taxon>Bacillati</taxon>
        <taxon>Actinomycetota</taxon>
        <taxon>Actinomycetes</taxon>
        <taxon>Micrococcales</taxon>
        <taxon>Microbacteriaceae</taxon>
        <taxon>Leifsonia</taxon>
    </lineage>
</organism>
<dbReference type="InterPro" id="IPR006115">
    <property type="entry name" value="6PGDH_NADP-bd"/>
</dbReference>
<dbReference type="SUPFAM" id="SSF48179">
    <property type="entry name" value="6-phosphogluconate dehydrogenase C-terminal domain-like"/>
    <property type="match status" value="1"/>
</dbReference>
<dbReference type="EMBL" id="JACCFL010000001">
    <property type="protein sequence ID" value="NYJ25620.1"/>
    <property type="molecule type" value="Genomic_DNA"/>
</dbReference>
<evidence type="ECO:0000313" key="3">
    <source>
        <dbReference type="EMBL" id="NYJ25620.1"/>
    </source>
</evidence>
<sequence length="258" mass="27043">MTDVTIGVVGLGEAGALYATGLADAGARVRGYDPFRELGDPRVEQMATPEDLAPDVDVVLSLVGGRAAVAVAHDFLTVMPNGAVFADLNTVAPDVKSQIADEAASHGALMADVAVLAPVPRAGFKTPLLASGAGAETLVDLLAPLGVPITVSGAVAGDAARLKLLRSVFMKGLAALVIESVSAARSAGAEEWITEQMSAELGPDGRQLVDRLITGTYEHIERRTHEVEDALHMLEASDQHADMTRATLAWFERIRTER</sequence>
<dbReference type="SUPFAM" id="SSF51735">
    <property type="entry name" value="NAD(P)-binding Rossmann-fold domains"/>
    <property type="match status" value="1"/>
</dbReference>
<reference evidence="3 4" key="1">
    <citation type="submission" date="2020-07" db="EMBL/GenBank/DDBJ databases">
        <title>Sequencing the genomes of 1000 actinobacteria strains.</title>
        <authorList>
            <person name="Klenk H.-P."/>
        </authorList>
    </citation>
    <scope>NUCLEOTIDE SEQUENCE [LARGE SCALE GENOMIC DNA]</scope>
    <source>
        <strain evidence="3 4">DSM 15165</strain>
    </source>
</reference>
<dbReference type="GO" id="GO:0050661">
    <property type="term" value="F:NADP binding"/>
    <property type="evidence" value="ECO:0007669"/>
    <property type="project" value="InterPro"/>
</dbReference>
<dbReference type="InterPro" id="IPR008927">
    <property type="entry name" value="6-PGluconate_DH-like_C_sf"/>
</dbReference>
<gene>
    <name evidence="3" type="ORF">HNR13_003907</name>
</gene>
<dbReference type="InterPro" id="IPR013328">
    <property type="entry name" value="6PGD_dom2"/>
</dbReference>
<feature type="domain" description="6-phosphogluconate dehydrogenase NADP-binding" evidence="1">
    <location>
        <begin position="5"/>
        <end position="119"/>
    </location>
</feature>
<feature type="domain" description="Phosphogluconate dehydrogenase NAD-binding putative C-terminal" evidence="2">
    <location>
        <begin position="184"/>
        <end position="254"/>
    </location>
</feature>
<proteinExistence type="predicted"/>
<name>A0A853D3N6_9MICO</name>
<comment type="caution">
    <text evidence="3">The sequence shown here is derived from an EMBL/GenBank/DDBJ whole genome shotgun (WGS) entry which is preliminary data.</text>
</comment>